<proteinExistence type="inferred from homology"/>
<comment type="function">
    <text evidence="16">Microtubule inner protein (MIP) part of the dynein-decorated doublet microtubules (DMTs) in cilia axoneme, which is required for motile cilia beating. May play a role in the control of meiotic division and germ cell differentiation through regulation of pairing and recombination during meiosis. Required for sperm flagella assembly. May play a role in the assembly and function of the outer dynein arm-docking complex (ODA-DC). ODA-DC mediates outer dynein arms (ODA) binding onto the axonemal doublet microtubules.</text>
</comment>
<dbReference type="GO" id="GO:0005634">
    <property type="term" value="C:nucleus"/>
    <property type="evidence" value="ECO:0007669"/>
    <property type="project" value="UniProtKB-SubCell"/>
</dbReference>
<dbReference type="InterPro" id="IPR018957">
    <property type="entry name" value="Znf_C3HC4_RING-type"/>
</dbReference>
<evidence type="ECO:0000256" key="11">
    <source>
        <dbReference type="ARBA" id="ARBA00023069"/>
    </source>
</evidence>
<dbReference type="Pfam" id="PF13868">
    <property type="entry name" value="TPH"/>
    <property type="match status" value="1"/>
</dbReference>
<keyword evidence="8" id="KW-0862">Zinc</keyword>
<keyword evidence="7 17" id="KW-0863">Zinc-finger</keyword>
<evidence type="ECO:0000256" key="17">
    <source>
        <dbReference type="PROSITE-ProRule" id="PRU00175"/>
    </source>
</evidence>
<evidence type="ECO:0000256" key="14">
    <source>
        <dbReference type="ARBA" id="ARBA00023254"/>
    </source>
</evidence>
<keyword evidence="11" id="KW-0969">Cilium</keyword>
<evidence type="ECO:0000256" key="7">
    <source>
        <dbReference type="ARBA" id="ARBA00022771"/>
    </source>
</evidence>
<comment type="caution">
    <text evidence="21">The sequence shown here is derived from an EMBL/GenBank/DDBJ whole genome shotgun (WGS) entry which is preliminary data.</text>
</comment>
<evidence type="ECO:0000256" key="12">
    <source>
        <dbReference type="ARBA" id="ARBA00023212"/>
    </source>
</evidence>
<dbReference type="InterPro" id="IPR032675">
    <property type="entry name" value="LRR_dom_sf"/>
</dbReference>
<dbReference type="InterPro" id="IPR043597">
    <property type="entry name" value="TPH_dom"/>
</dbReference>
<feature type="region of interest" description="Disordered" evidence="19">
    <location>
        <begin position="675"/>
        <end position="726"/>
    </location>
</feature>
<reference evidence="21 22" key="1">
    <citation type="submission" date="2020-04" db="EMBL/GenBank/DDBJ databases">
        <title>Perkinsus olseni comparative genomics.</title>
        <authorList>
            <person name="Bogema D.R."/>
        </authorList>
    </citation>
    <scope>NUCLEOTIDE SEQUENCE [LARGE SCALE GENOMIC DNA]</scope>
    <source>
        <strain evidence="21">00978-12</strain>
    </source>
</reference>
<dbReference type="SUPFAM" id="SSF52047">
    <property type="entry name" value="RNI-like"/>
    <property type="match status" value="1"/>
</dbReference>
<dbReference type="Proteomes" id="UP000541610">
    <property type="component" value="Unassembled WGS sequence"/>
</dbReference>
<dbReference type="PANTHER" id="PTHR19265">
    <property type="entry name" value="MEIOSIS-SPECIFIC NUCLEAR STRUCTURAL PROTEIN 1"/>
    <property type="match status" value="1"/>
</dbReference>
<feature type="region of interest" description="Disordered" evidence="19">
    <location>
        <begin position="1263"/>
        <end position="1337"/>
    </location>
</feature>
<evidence type="ECO:0000256" key="9">
    <source>
        <dbReference type="ARBA" id="ARBA00022846"/>
    </source>
</evidence>
<feature type="region of interest" description="Disordered" evidence="19">
    <location>
        <begin position="1373"/>
        <end position="1466"/>
    </location>
</feature>
<evidence type="ECO:0000313" key="22">
    <source>
        <dbReference type="Proteomes" id="UP000541610"/>
    </source>
</evidence>
<feature type="region of interest" description="Disordered" evidence="19">
    <location>
        <begin position="1595"/>
        <end position="1627"/>
    </location>
</feature>
<feature type="compositionally biased region" description="Low complexity" evidence="19">
    <location>
        <begin position="1264"/>
        <end position="1283"/>
    </location>
</feature>
<feature type="compositionally biased region" description="Basic and acidic residues" evidence="19">
    <location>
        <begin position="1515"/>
        <end position="1524"/>
    </location>
</feature>
<feature type="coiled-coil region" evidence="18">
    <location>
        <begin position="322"/>
        <end position="425"/>
    </location>
</feature>
<evidence type="ECO:0000256" key="18">
    <source>
        <dbReference type="SAM" id="Coils"/>
    </source>
</evidence>
<dbReference type="InterPro" id="IPR001841">
    <property type="entry name" value="Znf_RING"/>
</dbReference>
<dbReference type="PROSITE" id="PS51808">
    <property type="entry name" value="CHCH"/>
    <property type="match status" value="1"/>
</dbReference>
<protein>
    <recommendedName>
        <fullName evidence="4">Meiosis-specific nuclear structural protein 1</fullName>
    </recommendedName>
</protein>
<dbReference type="GO" id="GO:0008270">
    <property type="term" value="F:zinc ion binding"/>
    <property type="evidence" value="ECO:0007669"/>
    <property type="project" value="UniProtKB-KW"/>
</dbReference>
<evidence type="ECO:0000256" key="3">
    <source>
        <dbReference type="ARBA" id="ARBA00009158"/>
    </source>
</evidence>
<dbReference type="OrthoDB" id="427429at2759"/>
<dbReference type="InterPro" id="IPR026504">
    <property type="entry name" value="MNS1"/>
</dbReference>
<dbReference type="Gene3D" id="3.30.40.10">
    <property type="entry name" value="Zinc/RING finger domain, C3HC4 (zinc finger)"/>
    <property type="match status" value="1"/>
</dbReference>
<feature type="region of interest" description="Disordered" evidence="19">
    <location>
        <begin position="1484"/>
        <end position="1582"/>
    </location>
</feature>
<keyword evidence="10 18" id="KW-0175">Coiled coil</keyword>
<organism evidence="21 22">
    <name type="scientific">Perkinsus olseni</name>
    <name type="common">Perkinsus atlanticus</name>
    <dbReference type="NCBI Taxonomy" id="32597"/>
    <lineage>
        <taxon>Eukaryota</taxon>
        <taxon>Sar</taxon>
        <taxon>Alveolata</taxon>
        <taxon>Perkinsozoa</taxon>
        <taxon>Perkinsea</taxon>
        <taxon>Perkinsida</taxon>
        <taxon>Perkinsidae</taxon>
        <taxon>Perkinsus</taxon>
    </lineage>
</organism>
<evidence type="ECO:0000256" key="4">
    <source>
        <dbReference type="ARBA" id="ARBA00014813"/>
    </source>
</evidence>
<evidence type="ECO:0000313" key="21">
    <source>
        <dbReference type="EMBL" id="KAF4697775.1"/>
    </source>
</evidence>
<feature type="compositionally biased region" description="Polar residues" evidence="19">
    <location>
        <begin position="1373"/>
        <end position="1388"/>
    </location>
</feature>
<evidence type="ECO:0000256" key="8">
    <source>
        <dbReference type="ARBA" id="ARBA00022833"/>
    </source>
</evidence>
<accession>A0A7J6PNW9</accession>
<comment type="similarity">
    <text evidence="3">Belongs to the MNS1 family.</text>
</comment>
<dbReference type="Pfam" id="PF00097">
    <property type="entry name" value="zf-C3HC4"/>
    <property type="match status" value="1"/>
</dbReference>
<dbReference type="PANTHER" id="PTHR19265:SF0">
    <property type="entry name" value="MEIOSIS-SPECIFIC NUCLEAR STRUCTURAL PROTEIN 1"/>
    <property type="match status" value="1"/>
</dbReference>
<dbReference type="PROSITE" id="PS50089">
    <property type="entry name" value="ZF_RING_2"/>
    <property type="match status" value="1"/>
</dbReference>
<dbReference type="Gene3D" id="3.80.10.10">
    <property type="entry name" value="Ribonuclease Inhibitor"/>
    <property type="match status" value="1"/>
</dbReference>
<dbReference type="SUPFAM" id="SSF57850">
    <property type="entry name" value="RING/U-box"/>
    <property type="match status" value="1"/>
</dbReference>
<sequence>MAQLRRYRERELAKFREAEARNESLGRMLKDQLILGGHSKSDKRVELKRWKREQEEMARERTADAEYLAEAAHKETKSTIMAMEQAAADELEARQARAVREEQLRRQICEESDELRQLKERIEQAKVNRERAVQLLDMEYRAQEQRRQEELLETQLEIERLRDLEKEKLKEYTVHEKRQYAKDLQQRQIAEKEQQRDIALQEHLREKAQVDAVVRKCQQEELEAMQRRRQQQLDTQKQLKDFAEEAARLRREQQAADRAEEARIEAYARAKREMEERLDAEKAAKEKEKKRILERMMADQAAKASKDAELEYYRNELFWEELEKKNREREKAEAAKRAKDREEMLAAYEYQMELKERQEEEAQEARFREELMAKFAKDAKIEQMNDQRRRMKVLEHKREVDRYGLVEERKKRFDAEREKERKEHEELLKFDSVRKGAEERKRLLAEYGAELFEFLPKGTVQSEEKSTLALSFLNTMSAAAASNHVPSQNEKYQAYVTSELNGIERDLKEWFLTRRFRMERALAIKKELDDNNFTGLSNNAPEDIPVREKVMWSDIVAGRPSLGGEELSVDAKQRKADTYTRMFDNATDNDHKCRPAGMTFFRCLSSNFASPTVDKECDAEFKAFDQCRQSIVKEQADATNSALLAQDIADRRARALFERRMVLLDSLKAVQKGAKSVAPRAMASSSSSSTTHRHHHHHGSGGGVGYSPLHAKGPGTSNSKGDSKWRNCFHITPTKPDGTYWLTVRLNNKRLGVDRALVQDASAALEQFLQEHKKEYRDSNPGPTTSDPTFVYRYRLCANVELGKAENQLTSPGCIIMLNTLAHHNVQCKALRLYRNLIDDVAVCRLSQMLADQSEAIEELHLSNNRITERGIMQLLMTFSLHPNHAYPWQAKSQIYQPTWLRMENNNVSKPQEMLQVLVDTGKLILCIADDKSGCGPSKCVNAFKERKPSPIAHLHMYDVHPNASPQGGLSTEEMAKIASCRSYDEIRKLPPPRSGPVMTVSGHALPQAASSTLSAFIGNSSSASAPSHSASQAGKKGSTHGGAANSCRVGFYWNWCQGCVASSEPTVGSKLGYRHPQVRLEFDKNSPNDCSEKADLSHCICGRCNNVLKDPIQTRPCRHRFCRNCFQAHMVVVRCPSSSDVGGLDEKTLREYRQTRVRCKHHPVNFISPLYLAERAAAANDVDDDAVPNGDSTASKSSSGDVAASQSVNPPSELVKTALGIECRWQGTISEYAAHIHQCQVEEIVRDQMAPRADFASVVRNKSATGGSSGTAAAGAGNNSASVISPSARDKVISPTSDRSAARKQQHNNVEITSDSTTTAATRTDPVSAAAVPGPPIPVGPGMAEAAASIAAAVEGQLKNSAPRVEAIAMEQNDTLPGGNNNSSMVESGTLPPPPSDWSPTSRTSRRSKPPATPLSRLGDLEDTTDRQSSANTLDFLKHPPCSSRKGSEDQPQHHQLHHQLHQEQQPVYAATVPTAMHGKGFYYDQRADNTPPQGPMMGHHHQPPPPYHLQQQQHREYNHYPERMPYGYDHPMPPHQQQHHQHHQPGFDAGNGHQFNSGPPPQHYHNGVGQSSGYGDEASRRRREFEAIAAATTAAHSNQYSRPMPPQQDHHYQPQQQQAAPEADTRAVNEYRRIVHDFVPDAETMSVGNPGGFLDLCAGDVVRVLEVTASGWAAGMRVDEDWRDIPHPQTGSTAWFPYSFSMAIDR</sequence>
<keyword evidence="14" id="KW-0469">Meiosis</keyword>
<evidence type="ECO:0000259" key="20">
    <source>
        <dbReference type="PROSITE" id="PS50089"/>
    </source>
</evidence>
<evidence type="ECO:0000256" key="2">
    <source>
        <dbReference type="ARBA" id="ARBA00004611"/>
    </source>
</evidence>
<keyword evidence="6" id="KW-0479">Metal-binding</keyword>
<evidence type="ECO:0000256" key="6">
    <source>
        <dbReference type="ARBA" id="ARBA00022723"/>
    </source>
</evidence>
<feature type="compositionally biased region" description="Polar residues" evidence="19">
    <location>
        <begin position="1193"/>
        <end position="1210"/>
    </location>
</feature>
<feature type="compositionally biased region" description="Low complexity" evidence="19">
    <location>
        <begin position="1314"/>
        <end position="1333"/>
    </location>
</feature>
<keyword evidence="13" id="KW-0539">Nucleus</keyword>
<feature type="domain" description="RING-type" evidence="20">
    <location>
        <begin position="1102"/>
        <end position="1137"/>
    </location>
</feature>
<evidence type="ECO:0000256" key="19">
    <source>
        <dbReference type="SAM" id="MobiDB-lite"/>
    </source>
</evidence>
<dbReference type="InterPro" id="IPR013083">
    <property type="entry name" value="Znf_RING/FYVE/PHD"/>
</dbReference>
<feature type="coiled-coil region" evidence="18">
    <location>
        <begin position="1"/>
        <end position="295"/>
    </location>
</feature>
<keyword evidence="12" id="KW-0206">Cytoskeleton</keyword>
<evidence type="ECO:0000256" key="1">
    <source>
        <dbReference type="ARBA" id="ARBA00004123"/>
    </source>
</evidence>
<dbReference type="EMBL" id="JABANP010000001">
    <property type="protein sequence ID" value="KAF4697775.1"/>
    <property type="molecule type" value="Genomic_DNA"/>
</dbReference>
<gene>
    <name evidence="21" type="ORF">FOZ60_000119</name>
</gene>
<keyword evidence="5" id="KW-0963">Cytoplasm</keyword>
<evidence type="ECO:0000256" key="13">
    <source>
        <dbReference type="ARBA" id="ARBA00023242"/>
    </source>
</evidence>
<evidence type="ECO:0000256" key="16">
    <source>
        <dbReference type="ARBA" id="ARBA00046114"/>
    </source>
</evidence>
<feature type="region of interest" description="Disordered" evidence="19">
    <location>
        <begin position="1183"/>
        <end position="1210"/>
    </location>
</feature>
<evidence type="ECO:0000256" key="5">
    <source>
        <dbReference type="ARBA" id="ARBA00022490"/>
    </source>
</evidence>
<name>A0A7J6PNW9_PEROL</name>
<dbReference type="GO" id="GO:0051321">
    <property type="term" value="P:meiotic cell cycle"/>
    <property type="evidence" value="ECO:0007669"/>
    <property type="project" value="UniProtKB-KW"/>
</dbReference>
<evidence type="ECO:0000256" key="10">
    <source>
        <dbReference type="ARBA" id="ARBA00023054"/>
    </source>
</evidence>
<evidence type="ECO:0000256" key="15">
    <source>
        <dbReference type="ARBA" id="ARBA00023273"/>
    </source>
</evidence>
<keyword evidence="9" id="KW-0282">Flagellum</keyword>
<keyword evidence="15" id="KW-0966">Cell projection</keyword>
<comment type="subcellular location">
    <subcellularLocation>
        <location evidence="2">Cytoplasm</location>
        <location evidence="2">Cytoskeleton</location>
        <location evidence="2">Flagellum axoneme</location>
    </subcellularLocation>
    <subcellularLocation>
        <location evidence="1">Nucleus</location>
    </subcellularLocation>
</comment>